<evidence type="ECO:0000259" key="17">
    <source>
        <dbReference type="Pfam" id="PF16187"/>
    </source>
</evidence>
<evidence type="ECO:0000259" key="16">
    <source>
        <dbReference type="Pfam" id="PF05193"/>
    </source>
</evidence>
<evidence type="ECO:0000256" key="8">
    <source>
        <dbReference type="ARBA" id="ARBA00022801"/>
    </source>
</evidence>
<dbReference type="GO" id="GO:0005737">
    <property type="term" value="C:cytoplasm"/>
    <property type="evidence" value="ECO:0007669"/>
    <property type="project" value="UniProtKB-ARBA"/>
</dbReference>
<keyword evidence="6" id="KW-0645">Protease</keyword>
<proteinExistence type="inferred from homology"/>
<sequence>MFERVTSAILYWKIKMKKIIGFSAIALAVLSGCSNTLSVSTSPQASLLADSLVVSPNDSREYKTLKLANEIEVILVSDPSAEKSAASLSVGVGLLHDPMSQQGMAHYLEHMLFLGTERYPDTKGYSDFMTKNGGAHNAYTWLDITNYMFKINNDAFDEGLDRFSDFFKAPKLYPEYTDKEKNAVNAEWSMRREMDFFGQFKLARKMMGDHPANRFLIGNLETLGDKEGSSLHKETVDFYNKYYSSNIMKVALISNLPIAEMEQKAQKYFADIKNKNIEKPAVTAKVDFDKAGGKRVFYSPNEDVKQLQLDFTIANNADEFAVKPNRFVAYLLSNEMPGSPAQILRDKGWVSQLSASPSPTQYGNYGTLNVNIELTDEGMKNRETIVATIMQYIDLIKKEGVDSKYFNEIKTSLSNQFKFLEKGDEFNYVSSLTGSMQVYPLNHTINAPYYYAKFDADAVNNVLDQLNAKTLRVWYISQQEETDSQLHFYDGKYRINDISDDEIASWKKPSEFKLALPSVNNLLPESFAIKTKAFKEQKHPVLAYDKNGVKVWRQASQKFAEQPKGLVEVYINTQPGLTDINAEVLYSVWADLYNIQQSQLSTEAAIAGMSVSLAPSNGLVLSMSGFTDKQDVLLKQALSGLKAEVTAQAFSQAIDRYKRDLLNQQKQFPYAQAFGEYSKLIRTGSFDTDALIKVAESLSVADLNNLKTATFAKNDLRVFSYGNYNQQDIDAIAGELSATLESNHTHSEFARSKAWLPQVGETLVLQKDIDVADVAVVDMTVHPIAGYKQKAQAAVLQSHFRTVAFDKMRTEEQLAYAVGALARPIEEYSAIGLFIQTPVKGPKEIQARFDQFKKEYAVELDNMSNDTFEQLKNATLVSLKEQPKNLSDEMSPLINDWYRENFKFDSKQKLINEVEKVTLADIKQYYKQTMLNPQAARLNVQLRGTKFIESDFADLPNQTKITTLDAYYNGIKLQK</sequence>
<dbReference type="EC" id="3.4.24.55" evidence="4"/>
<feature type="domain" description="Peptidase M16 C-terminal" evidence="16">
    <location>
        <begin position="237"/>
        <end position="413"/>
    </location>
</feature>
<dbReference type="PANTHER" id="PTHR43690">
    <property type="entry name" value="NARDILYSIN"/>
    <property type="match status" value="1"/>
</dbReference>
<dbReference type="Proteomes" id="UP000615003">
    <property type="component" value="Unassembled WGS sequence"/>
</dbReference>
<evidence type="ECO:0000259" key="15">
    <source>
        <dbReference type="Pfam" id="PF00675"/>
    </source>
</evidence>
<evidence type="ECO:0000256" key="1">
    <source>
        <dbReference type="ARBA" id="ARBA00001947"/>
    </source>
</evidence>
<dbReference type="InterPro" id="IPR007863">
    <property type="entry name" value="Peptidase_M16_C"/>
</dbReference>
<evidence type="ECO:0000256" key="13">
    <source>
        <dbReference type="ARBA" id="ARBA00033450"/>
    </source>
</evidence>
<evidence type="ECO:0000256" key="14">
    <source>
        <dbReference type="RuleBase" id="RU004447"/>
    </source>
</evidence>
<evidence type="ECO:0000256" key="6">
    <source>
        <dbReference type="ARBA" id="ARBA00022670"/>
    </source>
</evidence>
<dbReference type="EMBL" id="LT965929">
    <property type="protein sequence ID" value="SOU42969.1"/>
    <property type="molecule type" value="Genomic_DNA"/>
</dbReference>
<evidence type="ECO:0000256" key="7">
    <source>
        <dbReference type="ARBA" id="ARBA00022723"/>
    </source>
</evidence>
<dbReference type="PANTHER" id="PTHR43690:SF18">
    <property type="entry name" value="INSULIN-DEGRADING ENZYME-RELATED"/>
    <property type="match status" value="1"/>
</dbReference>
<evidence type="ECO:0000313" key="20">
    <source>
        <dbReference type="EMBL" id="SOU42969.1"/>
    </source>
</evidence>
<protein>
    <recommendedName>
        <fullName evidence="5">Protease 3</fullName>
        <ecNumber evidence="4">3.4.24.55</ecNumber>
    </recommendedName>
    <alternativeName>
        <fullName evidence="13">Pitrilysin</fullName>
    </alternativeName>
    <alternativeName>
        <fullName evidence="12">Protease III</fullName>
    </alternativeName>
    <alternativeName>
        <fullName evidence="11">Protease pi</fullName>
    </alternativeName>
</protein>
<dbReference type="GO" id="GO:0006508">
    <property type="term" value="P:proteolysis"/>
    <property type="evidence" value="ECO:0007669"/>
    <property type="project" value="UniProtKB-KW"/>
</dbReference>
<organism evidence="20 21">
    <name type="scientific">Pseudoalteromonas carrageenovora IAM 12662</name>
    <dbReference type="NCBI Taxonomy" id="1314868"/>
    <lineage>
        <taxon>Bacteria</taxon>
        <taxon>Pseudomonadati</taxon>
        <taxon>Pseudomonadota</taxon>
        <taxon>Gammaproteobacteria</taxon>
        <taxon>Alteromonadales</taxon>
        <taxon>Pseudoalteromonadaceae</taxon>
        <taxon>Pseudoalteromonas</taxon>
    </lineage>
</organism>
<evidence type="ECO:0000256" key="3">
    <source>
        <dbReference type="ARBA" id="ARBA00007261"/>
    </source>
</evidence>
<comment type="similarity">
    <text evidence="3 14">Belongs to the peptidase M16 family.</text>
</comment>
<evidence type="ECO:0000256" key="5">
    <source>
        <dbReference type="ARBA" id="ARBA00017565"/>
    </source>
</evidence>
<accession>A0A2K4XF70</accession>
<dbReference type="InterPro" id="IPR050626">
    <property type="entry name" value="Peptidase_M16"/>
</dbReference>
<evidence type="ECO:0000313" key="22">
    <source>
        <dbReference type="Proteomes" id="UP000615003"/>
    </source>
</evidence>
<dbReference type="GO" id="GO:0004222">
    <property type="term" value="F:metalloendopeptidase activity"/>
    <property type="evidence" value="ECO:0007669"/>
    <property type="project" value="UniProtKB-EC"/>
</dbReference>
<comment type="function">
    <text evidence="2">Endopeptidase that degrades small peptides of less than 7 kDa, such as glucagon and insulin.</text>
</comment>
<keyword evidence="8" id="KW-0378">Hydrolase</keyword>
<comment type="cofactor">
    <cofactor evidence="1">
        <name>Zn(2+)</name>
        <dbReference type="ChEBI" id="CHEBI:29105"/>
    </cofactor>
</comment>
<dbReference type="EMBL" id="AQGW01000025">
    <property type="protein sequence ID" value="MBE0384588.1"/>
    <property type="molecule type" value="Genomic_DNA"/>
</dbReference>
<keyword evidence="9" id="KW-0862">Zinc</keyword>
<evidence type="ECO:0000256" key="11">
    <source>
        <dbReference type="ARBA" id="ARBA00029597"/>
    </source>
</evidence>
<evidence type="ECO:0000313" key="21">
    <source>
        <dbReference type="Proteomes" id="UP000238288"/>
    </source>
</evidence>
<dbReference type="SUPFAM" id="SSF63411">
    <property type="entry name" value="LuxS/MPP-like metallohydrolase"/>
    <property type="match status" value="4"/>
</dbReference>
<feature type="domain" description="Peptidase M16 N-terminal" evidence="15">
    <location>
        <begin position="73"/>
        <end position="207"/>
    </location>
</feature>
<dbReference type="FunFam" id="3.30.830.10:FF:000012">
    <property type="entry name" value="Protease 3"/>
    <property type="match status" value="1"/>
</dbReference>
<dbReference type="FunFam" id="3.30.830.10:FF:000005">
    <property type="entry name" value="nardilysin isoform X1"/>
    <property type="match status" value="1"/>
</dbReference>
<dbReference type="PROSITE" id="PS00143">
    <property type="entry name" value="INSULINASE"/>
    <property type="match status" value="1"/>
</dbReference>
<dbReference type="Pfam" id="PF16187">
    <property type="entry name" value="Peptidase_M16_M"/>
    <property type="match status" value="1"/>
</dbReference>
<reference evidence="19 22" key="1">
    <citation type="submission" date="2015-06" db="EMBL/GenBank/DDBJ databases">
        <title>Genome sequence of Pseudoalteromonas carrageenovora.</title>
        <authorList>
            <person name="Xie B.-B."/>
            <person name="Rong J.-C."/>
            <person name="Qin Q.-L."/>
            <person name="Zhang Y.-Z."/>
        </authorList>
    </citation>
    <scope>NUCLEOTIDE SEQUENCE [LARGE SCALE GENOMIC DNA]</scope>
    <source>
        <strain evidence="19 22">IAM 12662</strain>
    </source>
</reference>
<evidence type="ECO:0000259" key="18">
    <source>
        <dbReference type="Pfam" id="PF22456"/>
    </source>
</evidence>
<evidence type="ECO:0000256" key="2">
    <source>
        <dbReference type="ARBA" id="ARBA00002184"/>
    </source>
</evidence>
<dbReference type="InterPro" id="IPR054734">
    <property type="entry name" value="PqqF-like_C_4"/>
</dbReference>
<reference evidence="20 21" key="2">
    <citation type="submission" date="2017-11" db="EMBL/GenBank/DDBJ databases">
        <authorList>
            <person name="Han C.G."/>
        </authorList>
    </citation>
    <scope>NUCLEOTIDE SEQUENCE [LARGE SCALE GENOMIC DNA]</scope>
    <source>
        <strain evidence="21">ATCC 43555</strain>
        <strain evidence="20">ATCC43555</strain>
    </source>
</reference>
<evidence type="ECO:0000256" key="4">
    <source>
        <dbReference type="ARBA" id="ARBA00012449"/>
    </source>
</evidence>
<dbReference type="Gene3D" id="3.30.830.10">
    <property type="entry name" value="Metalloenzyme, LuxS/M16 peptidase-like"/>
    <property type="match status" value="4"/>
</dbReference>
<evidence type="ECO:0000256" key="10">
    <source>
        <dbReference type="ARBA" id="ARBA00023049"/>
    </source>
</evidence>
<dbReference type="PROSITE" id="PS51257">
    <property type="entry name" value="PROKAR_LIPOPROTEIN"/>
    <property type="match status" value="1"/>
</dbReference>
<dbReference type="Pfam" id="PF00675">
    <property type="entry name" value="Peptidase_M16"/>
    <property type="match status" value="1"/>
</dbReference>
<dbReference type="GO" id="GO:0046872">
    <property type="term" value="F:metal ion binding"/>
    <property type="evidence" value="ECO:0007669"/>
    <property type="project" value="UniProtKB-KW"/>
</dbReference>
<dbReference type="Pfam" id="PF05193">
    <property type="entry name" value="Peptidase_M16_C"/>
    <property type="match status" value="1"/>
</dbReference>
<name>A0A2K4XF70_PSEVC</name>
<feature type="domain" description="Coenzyme PQQ synthesis protein F-like C-terminal lobe" evidence="18">
    <location>
        <begin position="796"/>
        <end position="891"/>
    </location>
</feature>
<dbReference type="AlphaFoldDB" id="A0A2K4XF70"/>
<dbReference type="InterPro" id="IPR001431">
    <property type="entry name" value="Pept_M16_Zn_BS"/>
</dbReference>
<keyword evidence="10" id="KW-0482">Metalloprotease</keyword>
<evidence type="ECO:0000313" key="19">
    <source>
        <dbReference type="EMBL" id="MBE0384588.1"/>
    </source>
</evidence>
<dbReference type="InterPro" id="IPR011249">
    <property type="entry name" value="Metalloenz_LuxS/M16"/>
</dbReference>
<dbReference type="InterPro" id="IPR011765">
    <property type="entry name" value="Pept_M16_N"/>
</dbReference>
<keyword evidence="22" id="KW-1185">Reference proteome</keyword>
<feature type="domain" description="Peptidase M16 middle/third" evidence="17">
    <location>
        <begin position="417"/>
        <end position="693"/>
    </location>
</feature>
<gene>
    <name evidence="20" type="ORF">PCAR9_B0499</name>
    <name evidence="19" type="ORF">PCARR_b0588</name>
</gene>
<keyword evidence="7" id="KW-0479">Metal-binding</keyword>
<dbReference type="Proteomes" id="UP000238288">
    <property type="component" value="Chromosome PCAR9b"/>
</dbReference>
<evidence type="ECO:0000256" key="12">
    <source>
        <dbReference type="ARBA" id="ARBA00031184"/>
    </source>
</evidence>
<dbReference type="InterPro" id="IPR032632">
    <property type="entry name" value="Peptidase_M16_M"/>
</dbReference>
<evidence type="ECO:0000256" key="9">
    <source>
        <dbReference type="ARBA" id="ARBA00022833"/>
    </source>
</evidence>
<dbReference type="Pfam" id="PF22456">
    <property type="entry name" value="PqqF-like_C_4"/>
    <property type="match status" value="1"/>
</dbReference>